<dbReference type="PROSITE" id="PS00138">
    <property type="entry name" value="SUBTILASE_SER"/>
    <property type="match status" value="1"/>
</dbReference>
<comment type="caution">
    <text evidence="9">The sequence shown here is derived from an EMBL/GenBank/DDBJ whole genome shotgun (WGS) entry which is preliminary data.</text>
</comment>
<dbReference type="PROSITE" id="PS00136">
    <property type="entry name" value="SUBTILASE_ASP"/>
    <property type="match status" value="1"/>
</dbReference>
<dbReference type="PROSITE" id="PS00137">
    <property type="entry name" value="SUBTILASE_HIS"/>
    <property type="match status" value="1"/>
</dbReference>
<dbReference type="InterPro" id="IPR023828">
    <property type="entry name" value="Peptidase_S8_Ser-AS"/>
</dbReference>
<evidence type="ECO:0000256" key="6">
    <source>
        <dbReference type="PROSITE-ProRule" id="PRU01240"/>
    </source>
</evidence>
<evidence type="ECO:0000256" key="3">
    <source>
        <dbReference type="ARBA" id="ARBA00022801"/>
    </source>
</evidence>
<dbReference type="PROSITE" id="PS51892">
    <property type="entry name" value="SUBTILASE"/>
    <property type="match status" value="1"/>
</dbReference>
<dbReference type="PANTHER" id="PTHR43806:SF65">
    <property type="entry name" value="SERINE PROTEASE APRX"/>
    <property type="match status" value="1"/>
</dbReference>
<feature type="domain" description="Peptidase S8/S53" evidence="8">
    <location>
        <begin position="131"/>
        <end position="401"/>
    </location>
</feature>
<feature type="active site" description="Charge relay system" evidence="5 6">
    <location>
        <position position="140"/>
    </location>
</feature>
<dbReference type="AlphaFoldDB" id="A0A265EAZ5"/>
<evidence type="ECO:0000313" key="10">
    <source>
        <dbReference type="Proteomes" id="UP000216682"/>
    </source>
</evidence>
<feature type="active site" description="Charge relay system" evidence="5 6">
    <location>
        <position position="367"/>
    </location>
</feature>
<dbReference type="Proteomes" id="UP000216682">
    <property type="component" value="Unassembled WGS sequence"/>
</dbReference>
<dbReference type="Gene3D" id="3.40.50.200">
    <property type="entry name" value="Peptidase S8/S53 domain"/>
    <property type="match status" value="1"/>
</dbReference>
<keyword evidence="3 6" id="KW-0378">Hydrolase</keyword>
<dbReference type="InterPro" id="IPR023827">
    <property type="entry name" value="Peptidase_S8_Asp-AS"/>
</dbReference>
<name>A0A265EAZ5_9STAP</name>
<dbReference type="GO" id="GO:0006508">
    <property type="term" value="P:proteolysis"/>
    <property type="evidence" value="ECO:0007669"/>
    <property type="project" value="UniProtKB-KW"/>
</dbReference>
<evidence type="ECO:0000256" key="4">
    <source>
        <dbReference type="ARBA" id="ARBA00022825"/>
    </source>
</evidence>
<sequence length="436" mass="47254">MSRKERVWYEESGDRLDPGLIEQLRKDQRNVYQATGTSEIPIIIKCRQGCRDEEKDDLFQKCNVDSHNHLDREMRIINSMKGTLTPDKIRQIKDHEAVERIYYDRPVSAYLDITDSQIGSAQVRTDHNLSGEGVTIAVLDTGIHPHDDLTTPENRIIAFHDVINGETEPYDDNGHGTHCAGDAAGNGAMSDGEYKGPAPEASLIGVKVLNGAGGGNLSNIIEGIEWCMKNKEEYGIQLLSLSLGSEAYESFRRDPLSLAAQEAWQAGMIVCAAAGNSGPAPSTIGTPAINPFIITVGAADDRDTVERSDDEIAEYSSRGPTIDQFVKPDIYAPGTNIVSLLSPDSTVAAERAEQIVDEHYIQMSGTSMATPICAGVIALMLEANPDLSPNDVKSILQMTGDPAFGNGWGYIDAQLAVEMAMRQAEDRQASASADGQ</sequence>
<reference evidence="9 10" key="1">
    <citation type="submission" date="2017-07" db="EMBL/GenBank/DDBJ databases">
        <title>Shotgun whole genome sequences of three halophilic bacterial isolates.</title>
        <authorList>
            <person name="Pozzo T."/>
            <person name="Higdon S.M."/>
            <person name="Quillaguaman J."/>
        </authorList>
    </citation>
    <scope>NUCLEOTIDE SEQUENCE [LARGE SCALE GENOMIC DNA]</scope>
    <source>
        <strain evidence="9 10">BU-1</strain>
    </source>
</reference>
<dbReference type="InterPro" id="IPR000209">
    <property type="entry name" value="Peptidase_S8/S53_dom"/>
</dbReference>
<evidence type="ECO:0000256" key="5">
    <source>
        <dbReference type="PIRSR" id="PIRSR615500-1"/>
    </source>
</evidence>
<protein>
    <submittedName>
        <fullName evidence="9">Serine protease</fullName>
    </submittedName>
</protein>
<evidence type="ECO:0000313" key="9">
    <source>
        <dbReference type="EMBL" id="OZT78596.1"/>
    </source>
</evidence>
<dbReference type="InterPro" id="IPR050131">
    <property type="entry name" value="Peptidase_S8_subtilisin-like"/>
</dbReference>
<comment type="similarity">
    <text evidence="1 6 7">Belongs to the peptidase S8 family.</text>
</comment>
<gene>
    <name evidence="9" type="ORF">CFN03_04775</name>
</gene>
<dbReference type="InterPro" id="IPR036852">
    <property type="entry name" value="Peptidase_S8/S53_dom_sf"/>
</dbReference>
<dbReference type="EMBL" id="NPEZ01000001">
    <property type="protein sequence ID" value="OZT78596.1"/>
    <property type="molecule type" value="Genomic_DNA"/>
</dbReference>
<dbReference type="PANTHER" id="PTHR43806">
    <property type="entry name" value="PEPTIDASE S8"/>
    <property type="match status" value="1"/>
</dbReference>
<evidence type="ECO:0000256" key="1">
    <source>
        <dbReference type="ARBA" id="ARBA00011073"/>
    </source>
</evidence>
<organism evidence="9 10">
    <name type="scientific">Salinicoccus roseus</name>
    <dbReference type="NCBI Taxonomy" id="45670"/>
    <lineage>
        <taxon>Bacteria</taxon>
        <taxon>Bacillati</taxon>
        <taxon>Bacillota</taxon>
        <taxon>Bacilli</taxon>
        <taxon>Bacillales</taxon>
        <taxon>Staphylococcaceae</taxon>
        <taxon>Salinicoccus</taxon>
    </lineage>
</organism>
<dbReference type="SUPFAM" id="SSF52743">
    <property type="entry name" value="Subtilisin-like"/>
    <property type="match status" value="1"/>
</dbReference>
<feature type="active site" description="Charge relay system" evidence="5 6">
    <location>
        <position position="175"/>
    </location>
</feature>
<keyword evidence="2 6" id="KW-0645">Protease</keyword>
<dbReference type="InterPro" id="IPR022398">
    <property type="entry name" value="Peptidase_S8_His-AS"/>
</dbReference>
<dbReference type="CDD" id="cd07487">
    <property type="entry name" value="Peptidases_S8_1"/>
    <property type="match status" value="1"/>
</dbReference>
<accession>A0A265EAZ5</accession>
<dbReference type="GO" id="GO:0004252">
    <property type="term" value="F:serine-type endopeptidase activity"/>
    <property type="evidence" value="ECO:0007669"/>
    <property type="project" value="UniProtKB-UniRule"/>
</dbReference>
<dbReference type="RefSeq" id="WP_094905981.1">
    <property type="nucleotide sequence ID" value="NZ_NPEZ01000001.1"/>
</dbReference>
<evidence type="ECO:0000256" key="2">
    <source>
        <dbReference type="ARBA" id="ARBA00022670"/>
    </source>
</evidence>
<evidence type="ECO:0000259" key="8">
    <source>
        <dbReference type="Pfam" id="PF00082"/>
    </source>
</evidence>
<keyword evidence="4 6" id="KW-0720">Serine protease</keyword>
<evidence type="ECO:0000256" key="7">
    <source>
        <dbReference type="RuleBase" id="RU003355"/>
    </source>
</evidence>
<dbReference type="PRINTS" id="PR00723">
    <property type="entry name" value="SUBTILISIN"/>
</dbReference>
<proteinExistence type="inferred from homology"/>
<dbReference type="InterPro" id="IPR015500">
    <property type="entry name" value="Peptidase_S8_subtilisin-rel"/>
</dbReference>
<dbReference type="Pfam" id="PF00082">
    <property type="entry name" value="Peptidase_S8"/>
    <property type="match status" value="1"/>
</dbReference>